<name>A0A0C3P378_PISTI</name>
<evidence type="ECO:0000256" key="1">
    <source>
        <dbReference type="SAM" id="MobiDB-lite"/>
    </source>
</evidence>
<reference evidence="2 3" key="1">
    <citation type="submission" date="2014-04" db="EMBL/GenBank/DDBJ databases">
        <authorList>
            <consortium name="DOE Joint Genome Institute"/>
            <person name="Kuo A."/>
            <person name="Kohler A."/>
            <person name="Costa M.D."/>
            <person name="Nagy L.G."/>
            <person name="Floudas D."/>
            <person name="Copeland A."/>
            <person name="Barry K.W."/>
            <person name="Cichocki N."/>
            <person name="Veneault-Fourrey C."/>
            <person name="LaButti K."/>
            <person name="Lindquist E.A."/>
            <person name="Lipzen A."/>
            <person name="Lundell T."/>
            <person name="Morin E."/>
            <person name="Murat C."/>
            <person name="Sun H."/>
            <person name="Tunlid A."/>
            <person name="Henrissat B."/>
            <person name="Grigoriev I.V."/>
            <person name="Hibbett D.S."/>
            <person name="Martin F."/>
            <person name="Nordberg H.P."/>
            <person name="Cantor M.N."/>
            <person name="Hua S.X."/>
        </authorList>
    </citation>
    <scope>NUCLEOTIDE SEQUENCE [LARGE SCALE GENOMIC DNA]</scope>
    <source>
        <strain evidence="2 3">Marx 270</strain>
    </source>
</reference>
<dbReference type="InParanoid" id="A0A0C3P378"/>
<evidence type="ECO:0000313" key="3">
    <source>
        <dbReference type="Proteomes" id="UP000054217"/>
    </source>
</evidence>
<dbReference type="Proteomes" id="UP000054217">
    <property type="component" value="Unassembled WGS sequence"/>
</dbReference>
<feature type="region of interest" description="Disordered" evidence="1">
    <location>
        <begin position="63"/>
        <end position="88"/>
    </location>
</feature>
<organism evidence="2 3">
    <name type="scientific">Pisolithus tinctorius Marx 270</name>
    <dbReference type="NCBI Taxonomy" id="870435"/>
    <lineage>
        <taxon>Eukaryota</taxon>
        <taxon>Fungi</taxon>
        <taxon>Dikarya</taxon>
        <taxon>Basidiomycota</taxon>
        <taxon>Agaricomycotina</taxon>
        <taxon>Agaricomycetes</taxon>
        <taxon>Agaricomycetidae</taxon>
        <taxon>Boletales</taxon>
        <taxon>Sclerodermatineae</taxon>
        <taxon>Pisolithaceae</taxon>
        <taxon>Pisolithus</taxon>
    </lineage>
</organism>
<accession>A0A0C3P378</accession>
<reference evidence="3" key="2">
    <citation type="submission" date="2015-01" db="EMBL/GenBank/DDBJ databases">
        <title>Evolutionary Origins and Diversification of the Mycorrhizal Mutualists.</title>
        <authorList>
            <consortium name="DOE Joint Genome Institute"/>
            <consortium name="Mycorrhizal Genomics Consortium"/>
            <person name="Kohler A."/>
            <person name="Kuo A."/>
            <person name="Nagy L.G."/>
            <person name="Floudas D."/>
            <person name="Copeland A."/>
            <person name="Barry K.W."/>
            <person name="Cichocki N."/>
            <person name="Veneault-Fourrey C."/>
            <person name="LaButti K."/>
            <person name="Lindquist E.A."/>
            <person name="Lipzen A."/>
            <person name="Lundell T."/>
            <person name="Morin E."/>
            <person name="Murat C."/>
            <person name="Riley R."/>
            <person name="Ohm R."/>
            <person name="Sun H."/>
            <person name="Tunlid A."/>
            <person name="Henrissat B."/>
            <person name="Grigoriev I.V."/>
            <person name="Hibbett D.S."/>
            <person name="Martin F."/>
        </authorList>
    </citation>
    <scope>NUCLEOTIDE SEQUENCE [LARGE SCALE GENOMIC DNA]</scope>
    <source>
        <strain evidence="3">Marx 270</strain>
    </source>
</reference>
<proteinExistence type="predicted"/>
<keyword evidence="3" id="KW-1185">Reference proteome</keyword>
<dbReference type="AlphaFoldDB" id="A0A0C3P378"/>
<evidence type="ECO:0000313" key="2">
    <source>
        <dbReference type="EMBL" id="KIO01926.1"/>
    </source>
</evidence>
<gene>
    <name evidence="2" type="ORF">M404DRAFT_1002675</name>
</gene>
<sequence>MENLRERTELAHNKVEYQFTVFTEDAVAVACFHLQGFPSYSDVRLRHPPSPYVVEEQILLHRSDPSKNNPISGFDGRRSEPSKATVKS</sequence>
<dbReference type="HOGENOM" id="CLU_2470004_0_0_1"/>
<protein>
    <submittedName>
        <fullName evidence="2">Uncharacterized protein</fullName>
    </submittedName>
</protein>
<dbReference type="EMBL" id="KN831984">
    <property type="protein sequence ID" value="KIO01926.1"/>
    <property type="molecule type" value="Genomic_DNA"/>
</dbReference>